<evidence type="ECO:0000313" key="1">
    <source>
        <dbReference type="EMBL" id="KAF2671042.1"/>
    </source>
</evidence>
<name>A0A6A6UFS5_9PEZI</name>
<dbReference type="EMBL" id="MU004233">
    <property type="protein sequence ID" value="KAF2671042.1"/>
    <property type="molecule type" value="Genomic_DNA"/>
</dbReference>
<dbReference type="Proteomes" id="UP000799302">
    <property type="component" value="Unassembled WGS sequence"/>
</dbReference>
<accession>A0A6A6UFS5</accession>
<keyword evidence="2" id="KW-1185">Reference proteome</keyword>
<reference evidence="1" key="1">
    <citation type="journal article" date="2020" name="Stud. Mycol.">
        <title>101 Dothideomycetes genomes: a test case for predicting lifestyles and emergence of pathogens.</title>
        <authorList>
            <person name="Haridas S."/>
            <person name="Albert R."/>
            <person name="Binder M."/>
            <person name="Bloem J."/>
            <person name="Labutti K."/>
            <person name="Salamov A."/>
            <person name="Andreopoulos B."/>
            <person name="Baker S."/>
            <person name="Barry K."/>
            <person name="Bills G."/>
            <person name="Bluhm B."/>
            <person name="Cannon C."/>
            <person name="Castanera R."/>
            <person name="Culley D."/>
            <person name="Daum C."/>
            <person name="Ezra D."/>
            <person name="Gonzalez J."/>
            <person name="Henrissat B."/>
            <person name="Kuo A."/>
            <person name="Liang C."/>
            <person name="Lipzen A."/>
            <person name="Lutzoni F."/>
            <person name="Magnuson J."/>
            <person name="Mondo S."/>
            <person name="Nolan M."/>
            <person name="Ohm R."/>
            <person name="Pangilinan J."/>
            <person name="Park H.-J."/>
            <person name="Ramirez L."/>
            <person name="Alfaro M."/>
            <person name="Sun H."/>
            <person name="Tritt A."/>
            <person name="Yoshinaga Y."/>
            <person name="Zwiers L.-H."/>
            <person name="Turgeon B."/>
            <person name="Goodwin S."/>
            <person name="Spatafora J."/>
            <person name="Crous P."/>
            <person name="Grigoriev I."/>
        </authorList>
    </citation>
    <scope>NUCLEOTIDE SEQUENCE</scope>
    <source>
        <strain evidence="1">CBS 115976</strain>
    </source>
</reference>
<dbReference type="AlphaFoldDB" id="A0A6A6UFS5"/>
<organism evidence="1 2">
    <name type="scientific">Microthyrium microscopicum</name>
    <dbReference type="NCBI Taxonomy" id="703497"/>
    <lineage>
        <taxon>Eukaryota</taxon>
        <taxon>Fungi</taxon>
        <taxon>Dikarya</taxon>
        <taxon>Ascomycota</taxon>
        <taxon>Pezizomycotina</taxon>
        <taxon>Dothideomycetes</taxon>
        <taxon>Dothideomycetes incertae sedis</taxon>
        <taxon>Microthyriales</taxon>
        <taxon>Microthyriaceae</taxon>
        <taxon>Microthyrium</taxon>
    </lineage>
</organism>
<protein>
    <submittedName>
        <fullName evidence="1">Uncharacterized protein</fullName>
    </submittedName>
</protein>
<evidence type="ECO:0000313" key="2">
    <source>
        <dbReference type="Proteomes" id="UP000799302"/>
    </source>
</evidence>
<gene>
    <name evidence="1" type="ORF">BT63DRAFT_453421</name>
</gene>
<proteinExistence type="predicted"/>
<sequence length="160" mass="18571">MASLKFRQVDVNFRNSSSCKARTSEAMDVDNLAPKTLSSGQSFYWRSEKECKVRKMNITPYLSLSACLLQVEVRRTKLHLVQFFRWHFGIVDQSVNLGKLFIDDGKLFDGWTHAGIIHQNFDLVDSTECSGHNDRIRRLTDRYFRGKIYRRRGTVSCQGN</sequence>